<dbReference type="GO" id="GO:0003824">
    <property type="term" value="F:catalytic activity"/>
    <property type="evidence" value="ECO:0007669"/>
    <property type="project" value="InterPro"/>
</dbReference>
<dbReference type="InterPro" id="IPR036691">
    <property type="entry name" value="Endo/exonu/phosph_ase_sf"/>
</dbReference>
<organism evidence="2">
    <name type="scientific">marine sediment metagenome</name>
    <dbReference type="NCBI Taxonomy" id="412755"/>
    <lineage>
        <taxon>unclassified sequences</taxon>
        <taxon>metagenomes</taxon>
        <taxon>ecological metagenomes</taxon>
    </lineage>
</organism>
<gene>
    <name evidence="2" type="ORF">LCGC14_0845970</name>
</gene>
<protein>
    <recommendedName>
        <fullName evidence="1">Endonuclease/exonuclease/phosphatase domain-containing protein</fullName>
    </recommendedName>
</protein>
<dbReference type="GO" id="GO:0006506">
    <property type="term" value="P:GPI anchor biosynthetic process"/>
    <property type="evidence" value="ECO:0007669"/>
    <property type="project" value="TreeGrafter"/>
</dbReference>
<dbReference type="InterPro" id="IPR005135">
    <property type="entry name" value="Endo/exonuclease/phosphatase"/>
</dbReference>
<comment type="caution">
    <text evidence="2">The sequence shown here is derived from an EMBL/GenBank/DDBJ whole genome shotgun (WGS) entry which is preliminary data.</text>
</comment>
<reference evidence="2" key="1">
    <citation type="journal article" date="2015" name="Nature">
        <title>Complex archaea that bridge the gap between prokaryotes and eukaryotes.</title>
        <authorList>
            <person name="Spang A."/>
            <person name="Saw J.H."/>
            <person name="Jorgensen S.L."/>
            <person name="Zaremba-Niedzwiedzka K."/>
            <person name="Martijn J."/>
            <person name="Lind A.E."/>
            <person name="van Eijk R."/>
            <person name="Schleper C."/>
            <person name="Guy L."/>
            <person name="Ettema T.J."/>
        </authorList>
    </citation>
    <scope>NUCLEOTIDE SEQUENCE</scope>
</reference>
<dbReference type="InterPro" id="IPR051916">
    <property type="entry name" value="GPI-anchor_lipid_remodeler"/>
</dbReference>
<dbReference type="PANTHER" id="PTHR14859:SF15">
    <property type="entry name" value="ENDONUCLEASE_EXONUCLEASE_PHOSPHATASE DOMAIN-CONTAINING PROTEIN"/>
    <property type="match status" value="1"/>
</dbReference>
<name>A0A0F9PGH5_9ZZZZ</name>
<dbReference type="EMBL" id="LAZR01002499">
    <property type="protein sequence ID" value="KKN29254.1"/>
    <property type="molecule type" value="Genomic_DNA"/>
</dbReference>
<proteinExistence type="predicted"/>
<dbReference type="AlphaFoldDB" id="A0A0F9PGH5"/>
<sequence>MELKLATYNIHACIGNDGHFDPFRIAQVINELDADIIALQEVEHHLVNDIDLLDFLAEQTGMIGIAGPTMFRESRHYGNAVLTRHPVTSHELLDLSLDSREPRGAIKLRLTMGEYQLLVLTTHFGLKPKERHYQVDQLLNCISELESELDTTVLMGDLNEWFLWGKTLRRLNAYFDTTPSRKTFPSRFPLFKLDRIWVHPRQHLLTLDIHNSFLAKKASDHLPLVATIFF</sequence>
<dbReference type="Gene3D" id="3.60.10.10">
    <property type="entry name" value="Endonuclease/exonuclease/phosphatase"/>
    <property type="match status" value="1"/>
</dbReference>
<evidence type="ECO:0000313" key="2">
    <source>
        <dbReference type="EMBL" id="KKN29254.1"/>
    </source>
</evidence>
<feature type="domain" description="Endonuclease/exonuclease/phosphatase" evidence="1">
    <location>
        <begin position="6"/>
        <end position="221"/>
    </location>
</feature>
<dbReference type="PANTHER" id="PTHR14859">
    <property type="entry name" value="CALCOFLUOR WHITE HYPERSENSITIVE PROTEIN PRECURSOR"/>
    <property type="match status" value="1"/>
</dbReference>
<dbReference type="Pfam" id="PF03372">
    <property type="entry name" value="Exo_endo_phos"/>
    <property type="match status" value="1"/>
</dbReference>
<dbReference type="SUPFAM" id="SSF56219">
    <property type="entry name" value="DNase I-like"/>
    <property type="match status" value="1"/>
</dbReference>
<evidence type="ECO:0000259" key="1">
    <source>
        <dbReference type="Pfam" id="PF03372"/>
    </source>
</evidence>
<accession>A0A0F9PGH5</accession>
<dbReference type="GO" id="GO:0016020">
    <property type="term" value="C:membrane"/>
    <property type="evidence" value="ECO:0007669"/>
    <property type="project" value="GOC"/>
</dbReference>